<protein>
    <submittedName>
        <fullName evidence="1">Uncharacterized protein</fullName>
    </submittedName>
</protein>
<evidence type="ECO:0000313" key="1">
    <source>
        <dbReference type="EMBL" id="TFK16384.1"/>
    </source>
</evidence>
<accession>A0A5C3K959</accession>
<proteinExistence type="predicted"/>
<dbReference type="EMBL" id="ML210873">
    <property type="protein sequence ID" value="TFK16384.1"/>
    <property type="molecule type" value="Genomic_DNA"/>
</dbReference>
<reference evidence="1 2" key="1">
    <citation type="journal article" date="2019" name="Nat. Ecol. Evol.">
        <title>Megaphylogeny resolves global patterns of mushroom evolution.</title>
        <authorList>
            <person name="Varga T."/>
            <person name="Krizsan K."/>
            <person name="Foldi C."/>
            <person name="Dima B."/>
            <person name="Sanchez-Garcia M."/>
            <person name="Sanchez-Ramirez S."/>
            <person name="Szollosi G.J."/>
            <person name="Szarkandi J.G."/>
            <person name="Papp V."/>
            <person name="Albert L."/>
            <person name="Andreopoulos W."/>
            <person name="Angelini C."/>
            <person name="Antonin V."/>
            <person name="Barry K.W."/>
            <person name="Bougher N.L."/>
            <person name="Buchanan P."/>
            <person name="Buyck B."/>
            <person name="Bense V."/>
            <person name="Catcheside P."/>
            <person name="Chovatia M."/>
            <person name="Cooper J."/>
            <person name="Damon W."/>
            <person name="Desjardin D."/>
            <person name="Finy P."/>
            <person name="Geml J."/>
            <person name="Haridas S."/>
            <person name="Hughes K."/>
            <person name="Justo A."/>
            <person name="Karasinski D."/>
            <person name="Kautmanova I."/>
            <person name="Kiss B."/>
            <person name="Kocsube S."/>
            <person name="Kotiranta H."/>
            <person name="LaButti K.M."/>
            <person name="Lechner B.E."/>
            <person name="Liimatainen K."/>
            <person name="Lipzen A."/>
            <person name="Lukacs Z."/>
            <person name="Mihaltcheva S."/>
            <person name="Morgado L.N."/>
            <person name="Niskanen T."/>
            <person name="Noordeloos M.E."/>
            <person name="Ohm R.A."/>
            <person name="Ortiz-Santana B."/>
            <person name="Ovrebo C."/>
            <person name="Racz N."/>
            <person name="Riley R."/>
            <person name="Savchenko A."/>
            <person name="Shiryaev A."/>
            <person name="Soop K."/>
            <person name="Spirin V."/>
            <person name="Szebenyi C."/>
            <person name="Tomsovsky M."/>
            <person name="Tulloss R.E."/>
            <person name="Uehling J."/>
            <person name="Grigoriev I.V."/>
            <person name="Vagvolgyi C."/>
            <person name="Papp T."/>
            <person name="Martin F.M."/>
            <person name="Miettinen O."/>
            <person name="Hibbett D.S."/>
            <person name="Nagy L.G."/>
        </authorList>
    </citation>
    <scope>NUCLEOTIDE SEQUENCE [LARGE SCALE GENOMIC DNA]</scope>
    <source>
        <strain evidence="1 2">CBS 121175</strain>
    </source>
</reference>
<feature type="non-terminal residue" evidence="1">
    <location>
        <position position="1"/>
    </location>
</feature>
<dbReference type="Proteomes" id="UP000307440">
    <property type="component" value="Unassembled WGS sequence"/>
</dbReference>
<evidence type="ECO:0000313" key="2">
    <source>
        <dbReference type="Proteomes" id="UP000307440"/>
    </source>
</evidence>
<name>A0A5C3K959_COPMA</name>
<dbReference type="AlphaFoldDB" id="A0A5C3K959"/>
<keyword evidence="2" id="KW-1185">Reference proteome</keyword>
<gene>
    <name evidence="1" type="ORF">FA15DRAFT_577282</name>
</gene>
<organism evidence="1 2">
    <name type="scientific">Coprinopsis marcescibilis</name>
    <name type="common">Agaric fungus</name>
    <name type="synonym">Psathyrella marcescibilis</name>
    <dbReference type="NCBI Taxonomy" id="230819"/>
    <lineage>
        <taxon>Eukaryota</taxon>
        <taxon>Fungi</taxon>
        <taxon>Dikarya</taxon>
        <taxon>Basidiomycota</taxon>
        <taxon>Agaricomycotina</taxon>
        <taxon>Agaricomycetes</taxon>
        <taxon>Agaricomycetidae</taxon>
        <taxon>Agaricales</taxon>
        <taxon>Agaricineae</taxon>
        <taxon>Psathyrellaceae</taxon>
        <taxon>Coprinopsis</taxon>
    </lineage>
</organism>
<dbReference type="OrthoDB" id="3217196at2759"/>
<feature type="non-terminal residue" evidence="1">
    <location>
        <position position="74"/>
    </location>
</feature>
<sequence>GDFKDLDESILLDREAISLRPTGHVNHAQSINNLANNLSIRFRLKAESFADLEESLMMHRKALSLRPVPDPERS</sequence>